<keyword evidence="2" id="KW-0547">Nucleotide-binding</keyword>
<feature type="non-terminal residue" evidence="1">
    <location>
        <position position="59"/>
    </location>
</feature>
<protein>
    <submittedName>
        <fullName evidence="2">RNA helicase</fullName>
    </submittedName>
</protein>
<gene>
    <name evidence="1" type="ORF">C1SCF055_LOCUS2876</name>
</gene>
<evidence type="ECO:0000313" key="3">
    <source>
        <dbReference type="Proteomes" id="UP001152797"/>
    </source>
</evidence>
<evidence type="ECO:0000313" key="2">
    <source>
        <dbReference type="EMBL" id="CAL4761791.1"/>
    </source>
</evidence>
<dbReference type="AlphaFoldDB" id="A0A9P1FEY6"/>
<feature type="non-terminal residue" evidence="1">
    <location>
        <position position="1"/>
    </location>
</feature>
<evidence type="ECO:0000313" key="1">
    <source>
        <dbReference type="EMBL" id="CAI3974479.1"/>
    </source>
</evidence>
<keyword evidence="2" id="KW-0067">ATP-binding</keyword>
<reference evidence="2 3" key="2">
    <citation type="submission" date="2024-05" db="EMBL/GenBank/DDBJ databases">
        <authorList>
            <person name="Chen Y."/>
            <person name="Shah S."/>
            <person name="Dougan E. K."/>
            <person name="Thang M."/>
            <person name="Chan C."/>
        </authorList>
    </citation>
    <scope>NUCLEOTIDE SEQUENCE [LARGE SCALE GENOMIC DNA]</scope>
</reference>
<keyword evidence="2" id="KW-0378">Hydrolase</keyword>
<dbReference type="EMBL" id="CAMXCT010000136">
    <property type="protein sequence ID" value="CAI3974479.1"/>
    <property type="molecule type" value="Genomic_DNA"/>
</dbReference>
<dbReference type="EMBL" id="CAMXCT030000136">
    <property type="protein sequence ID" value="CAL4761791.1"/>
    <property type="molecule type" value="Genomic_DNA"/>
</dbReference>
<dbReference type="EMBL" id="CAMXCT020000136">
    <property type="protein sequence ID" value="CAL1127854.1"/>
    <property type="molecule type" value="Genomic_DNA"/>
</dbReference>
<proteinExistence type="predicted"/>
<dbReference type="GO" id="GO:0004386">
    <property type="term" value="F:helicase activity"/>
    <property type="evidence" value="ECO:0007669"/>
    <property type="project" value="UniProtKB-KW"/>
</dbReference>
<keyword evidence="2" id="KW-0347">Helicase</keyword>
<reference evidence="1" key="1">
    <citation type="submission" date="2022-10" db="EMBL/GenBank/DDBJ databases">
        <authorList>
            <person name="Chen Y."/>
            <person name="Dougan E. K."/>
            <person name="Chan C."/>
            <person name="Rhodes N."/>
            <person name="Thang M."/>
        </authorList>
    </citation>
    <scope>NUCLEOTIDE SEQUENCE</scope>
</reference>
<name>A0A9P1FEY6_9DINO</name>
<organism evidence="1">
    <name type="scientific">Cladocopium goreaui</name>
    <dbReference type="NCBI Taxonomy" id="2562237"/>
    <lineage>
        <taxon>Eukaryota</taxon>
        <taxon>Sar</taxon>
        <taxon>Alveolata</taxon>
        <taxon>Dinophyceae</taxon>
        <taxon>Suessiales</taxon>
        <taxon>Symbiodiniaceae</taxon>
        <taxon>Cladocopium</taxon>
    </lineage>
</organism>
<sequence>YCADYLPLQPVQQEPDLTAGSVTVRCGGSQQQRSQGDHLLLNEADAAQPGGFSGFVTIS</sequence>
<dbReference type="Proteomes" id="UP001152797">
    <property type="component" value="Unassembled WGS sequence"/>
</dbReference>
<keyword evidence="3" id="KW-1185">Reference proteome</keyword>
<comment type="caution">
    <text evidence="1">The sequence shown here is derived from an EMBL/GenBank/DDBJ whole genome shotgun (WGS) entry which is preliminary data.</text>
</comment>
<accession>A0A9P1FEY6</accession>